<dbReference type="PANTHER" id="PTHR31285">
    <property type="entry name" value="NICOTINAMIDE MONONUCLEOTIDE ADENYLYLTRANSFERASE"/>
    <property type="match status" value="1"/>
</dbReference>
<proteinExistence type="predicted"/>
<dbReference type="RefSeq" id="XP_014153293.1">
    <property type="nucleotide sequence ID" value="XM_014297818.1"/>
</dbReference>
<dbReference type="GO" id="GO:0005737">
    <property type="term" value="C:cytoplasm"/>
    <property type="evidence" value="ECO:0007669"/>
    <property type="project" value="TreeGrafter"/>
</dbReference>
<dbReference type="EMBL" id="KQ242315">
    <property type="protein sequence ID" value="KNC79391.1"/>
    <property type="molecule type" value="Genomic_DNA"/>
</dbReference>
<gene>
    <name evidence="2" type="ORF">SARC_08218</name>
</gene>
<dbReference type="Pfam" id="PF01467">
    <property type="entry name" value="CTP_transf_like"/>
    <property type="match status" value="1"/>
</dbReference>
<dbReference type="AlphaFoldDB" id="A0A0L0FS12"/>
<dbReference type="InterPro" id="IPR014729">
    <property type="entry name" value="Rossmann-like_a/b/a_fold"/>
</dbReference>
<evidence type="ECO:0000259" key="1">
    <source>
        <dbReference type="Pfam" id="PF01467"/>
    </source>
</evidence>
<dbReference type="eggNOG" id="ENOG502RXY8">
    <property type="taxonomic scope" value="Eukaryota"/>
</dbReference>
<keyword evidence="3" id="KW-1185">Reference proteome</keyword>
<dbReference type="PANTHER" id="PTHR31285:SF0">
    <property type="entry name" value="NICOTINAMIDE MONONUCLEOTIDE ADENYLYLTRANSFERASE"/>
    <property type="match status" value="1"/>
</dbReference>
<dbReference type="GeneID" id="25908722"/>
<evidence type="ECO:0000313" key="3">
    <source>
        <dbReference type="Proteomes" id="UP000054560"/>
    </source>
</evidence>
<dbReference type="SUPFAM" id="SSF52374">
    <property type="entry name" value="Nucleotidylyl transferase"/>
    <property type="match status" value="1"/>
</dbReference>
<dbReference type="GO" id="GO:0016887">
    <property type="term" value="F:ATP hydrolysis activity"/>
    <property type="evidence" value="ECO:0007669"/>
    <property type="project" value="TreeGrafter"/>
</dbReference>
<dbReference type="STRING" id="667725.A0A0L0FS12"/>
<sequence>MYGSSIPLALYKAVVPRTYIPLSSIRVKGLHTHLGPYIGPNTYVPGRVQGLKDQITSPPLCHTRANHAHALRALPLSVDGLSQAIYNYNNSINGTFRLDHNQRARGRDSSPARYKNPNMALDNEHIQDIIAHASKVLERVATSDKPTSALVYSNRFKCLPPKAEGKRSVGVLSASFNPMTLAHVTMATMARDTHDLDAVTLLLTVKNVDKSVFGASLPQRLAMLQAFLESSETAHWGQTDIVVCSHPRFVEAAQALGDIYPTDVWRPTFLLGYDTLTRFFDPKYYTDIGKSLETFFGLAEVIVYNRDDVTVNDVDEFIHTQSHGYDAQIDILDIKDQNLQCASSSEVRECVKSETQSQAQSQTPQSADYALPRATTARLCVPTAVKEFITQFKVYYATR</sequence>
<dbReference type="GO" id="GO:0005634">
    <property type="term" value="C:nucleus"/>
    <property type="evidence" value="ECO:0007669"/>
    <property type="project" value="TreeGrafter"/>
</dbReference>
<organism evidence="2 3">
    <name type="scientific">Sphaeroforma arctica JP610</name>
    <dbReference type="NCBI Taxonomy" id="667725"/>
    <lineage>
        <taxon>Eukaryota</taxon>
        <taxon>Ichthyosporea</taxon>
        <taxon>Ichthyophonida</taxon>
        <taxon>Sphaeroforma</taxon>
    </lineage>
</organism>
<dbReference type="Proteomes" id="UP000054560">
    <property type="component" value="Unassembled WGS sequence"/>
</dbReference>
<evidence type="ECO:0000313" key="2">
    <source>
        <dbReference type="EMBL" id="KNC79391.1"/>
    </source>
</evidence>
<name>A0A0L0FS12_9EUKA</name>
<reference evidence="2 3" key="1">
    <citation type="submission" date="2011-02" db="EMBL/GenBank/DDBJ databases">
        <title>The Genome Sequence of Sphaeroforma arctica JP610.</title>
        <authorList>
            <consortium name="The Broad Institute Genome Sequencing Platform"/>
            <person name="Russ C."/>
            <person name="Cuomo C."/>
            <person name="Young S.K."/>
            <person name="Zeng Q."/>
            <person name="Gargeya S."/>
            <person name="Alvarado L."/>
            <person name="Berlin A."/>
            <person name="Chapman S.B."/>
            <person name="Chen Z."/>
            <person name="Freedman E."/>
            <person name="Gellesch M."/>
            <person name="Goldberg J."/>
            <person name="Griggs A."/>
            <person name="Gujja S."/>
            <person name="Heilman E."/>
            <person name="Heiman D."/>
            <person name="Howarth C."/>
            <person name="Mehta T."/>
            <person name="Neiman D."/>
            <person name="Pearson M."/>
            <person name="Roberts A."/>
            <person name="Saif S."/>
            <person name="Shea T."/>
            <person name="Shenoy N."/>
            <person name="Sisk P."/>
            <person name="Stolte C."/>
            <person name="Sykes S."/>
            <person name="White J."/>
            <person name="Yandava C."/>
            <person name="Burger G."/>
            <person name="Gray M.W."/>
            <person name="Holland P.W.H."/>
            <person name="King N."/>
            <person name="Lang F.B.F."/>
            <person name="Roger A.J."/>
            <person name="Ruiz-Trillo I."/>
            <person name="Haas B."/>
            <person name="Nusbaum C."/>
            <person name="Birren B."/>
        </authorList>
    </citation>
    <scope>NUCLEOTIDE SEQUENCE [LARGE SCALE GENOMIC DNA]</scope>
    <source>
        <strain evidence="2 3">JP610</strain>
    </source>
</reference>
<dbReference type="Gene3D" id="3.40.50.620">
    <property type="entry name" value="HUPs"/>
    <property type="match status" value="1"/>
</dbReference>
<accession>A0A0L0FS12</accession>
<protein>
    <recommendedName>
        <fullName evidence="1">Cytidyltransferase-like domain-containing protein</fullName>
    </recommendedName>
</protein>
<dbReference type="OrthoDB" id="5591297at2759"/>
<dbReference type="InterPro" id="IPR004821">
    <property type="entry name" value="Cyt_trans-like"/>
</dbReference>
<dbReference type="GO" id="GO:0000309">
    <property type="term" value="F:nicotinamide-nucleotide adenylyltransferase activity"/>
    <property type="evidence" value="ECO:0007669"/>
    <property type="project" value="TreeGrafter"/>
</dbReference>
<feature type="domain" description="Cytidyltransferase-like" evidence="1">
    <location>
        <begin position="175"/>
        <end position="349"/>
    </location>
</feature>